<organism evidence="4 5">
    <name type="scientific">Mucor flavus</name>
    <dbReference type="NCBI Taxonomy" id="439312"/>
    <lineage>
        <taxon>Eukaryota</taxon>
        <taxon>Fungi</taxon>
        <taxon>Fungi incertae sedis</taxon>
        <taxon>Mucoromycota</taxon>
        <taxon>Mucoromycotina</taxon>
        <taxon>Mucoromycetes</taxon>
        <taxon>Mucorales</taxon>
        <taxon>Mucorineae</taxon>
        <taxon>Mucoraceae</taxon>
        <taxon>Mucor</taxon>
    </lineage>
</organism>
<reference evidence="4 5" key="1">
    <citation type="submission" date="2024-04" db="EMBL/GenBank/DDBJ databases">
        <title>genome sequences of Mucor flavus KT1a and Helicostylum pulchrum KT1b strains isolated from the surface of a dry-aged beef.</title>
        <authorList>
            <person name="Toyotome T."/>
            <person name="Hosono M."/>
            <person name="Torimaru M."/>
            <person name="Fukuda K."/>
            <person name="Mikami N."/>
        </authorList>
    </citation>
    <scope>NUCLEOTIDE SEQUENCE [LARGE SCALE GENOMIC DNA]</scope>
    <source>
        <strain evidence="4 5">KT1a</strain>
    </source>
</reference>
<keyword evidence="5" id="KW-1185">Reference proteome</keyword>
<feature type="region of interest" description="Disordered" evidence="2">
    <location>
        <begin position="425"/>
        <end position="444"/>
    </location>
</feature>
<dbReference type="PANTHER" id="PTHR15711">
    <property type="entry name" value="RAP GTPASE-ACTIVATING PROTEIN"/>
    <property type="match status" value="1"/>
</dbReference>
<dbReference type="InterPro" id="IPR050989">
    <property type="entry name" value="Rap1_Ran_GAP"/>
</dbReference>
<feature type="region of interest" description="Disordered" evidence="2">
    <location>
        <begin position="82"/>
        <end position="150"/>
    </location>
</feature>
<dbReference type="InterPro" id="IPR000331">
    <property type="entry name" value="Rap/Ran_GAP_dom"/>
</dbReference>
<protein>
    <recommendedName>
        <fullName evidence="3">Rap-GAP domain-containing protein</fullName>
    </recommendedName>
</protein>
<feature type="region of interest" description="Disordered" evidence="2">
    <location>
        <begin position="1"/>
        <end position="26"/>
    </location>
</feature>
<dbReference type="Gene3D" id="3.40.50.11210">
    <property type="entry name" value="Rap/Ran-GAP"/>
    <property type="match status" value="1"/>
</dbReference>
<dbReference type="EMBL" id="BAABUK010000011">
    <property type="protein sequence ID" value="GAA5812021.1"/>
    <property type="molecule type" value="Genomic_DNA"/>
</dbReference>
<accession>A0ABP9YYT9</accession>
<feature type="compositionally biased region" description="Polar residues" evidence="2">
    <location>
        <begin position="853"/>
        <end position="865"/>
    </location>
</feature>
<evidence type="ECO:0000259" key="3">
    <source>
        <dbReference type="PROSITE" id="PS50085"/>
    </source>
</evidence>
<dbReference type="SUPFAM" id="SSF111347">
    <property type="entry name" value="Rap/Ran-GAP"/>
    <property type="match status" value="1"/>
</dbReference>
<feature type="compositionally biased region" description="Low complexity" evidence="2">
    <location>
        <begin position="133"/>
        <end position="150"/>
    </location>
</feature>
<dbReference type="Pfam" id="PF02145">
    <property type="entry name" value="Rap_GAP"/>
    <property type="match status" value="1"/>
</dbReference>
<sequence length="1011" mass="113096">MNSNNLNSNTILTTPSKRSSLSSRASKIPQKLAQSNFFSLRPSTSTLVLNNGEIPSYTDTSNRLSARIGQILFRQRTTSESVIKESRSFSTHNTDYSTLSLGRKSQQSRSLDITKNNQSDIYVHNDDDISIEPTYNQSTTTPSPYYSTSSPERTDFYSYYYNNISAAVTAGPVTAIPSATTKDENSSLFSPLSFSNSSVSSLTESILINTTPPTSPINSNSTTTNTIRTDLTMKSVHEFADILIERCTWLLDLSDITFSHVREIETITDQVQHLITAVSCNENDLSLQLSKCRQAIENMYNSPIQLKEQEESIKSTVQDIKTICQSCLELSRELPSLSQTTTDAFKKEANIVMINGFSTAQEYGEMKSDQMDENATWFRHHFVGKPYHTFIGSLQPLLGKLPLIDTDKKKKPVPKRRNSKSLLNSFLSSSSSNSQQQQQPAEVNQSSLGIISVIQERAKDFSGPGNGAASILGSQYRIIIRSKEPESARFIIHECMAKETQIQLENRGDGPKLNKMVSNDHKRLRPFSTHGLQTHYNNINSHPDNQNTFTSRMMRAAILSACPNIDLRSFKELSAECTIMAGLEKELLKYDEIHIPKNYKFGFLTIKNNQTTEEAWFSNTGLSVDCKDFLDMMGGKIELKSYQGYAAGLDTKTGESGQHAYTSQWNGIDIMFHVAPLMPLQASDKQQVLRKKHIGNDIVCIIFLEGEQQFNPKAIRSQFLHVYIIVKAEFDQDNKRCWRLYIVEVQSNKNVGKFGPPLPSPPVFNNDETLKAFLTLKLINAENAALKSDKFCVPNNKARLGLLASHIETGLTFSTPQVVRSASTNRLVSNATKLNKSKKSAEEEEVTKRRPKSVNNNKSNHQLQHGGSRLLREAILDEEKRRVVVMASTDIPPLPSVSRSTLLQDFKKGFSRKKTSSSTLATPVEQKKVLRKTSQLKISSIPENTATLHKQQKIDEEMFVESFISTEQLFSITEKKQRPKSVLPKFVISSPTATTTATTTSSSNGSGLSWR</sequence>
<gene>
    <name evidence="4" type="ORF">MFLAVUS_005470</name>
</gene>
<evidence type="ECO:0000313" key="5">
    <source>
        <dbReference type="Proteomes" id="UP001473302"/>
    </source>
</evidence>
<evidence type="ECO:0000256" key="1">
    <source>
        <dbReference type="ARBA" id="ARBA00022468"/>
    </source>
</evidence>
<dbReference type="PROSITE" id="PS50085">
    <property type="entry name" value="RAPGAP"/>
    <property type="match status" value="1"/>
</dbReference>
<dbReference type="InterPro" id="IPR035974">
    <property type="entry name" value="Rap/Ran-GAP_sf"/>
</dbReference>
<evidence type="ECO:0000313" key="4">
    <source>
        <dbReference type="EMBL" id="GAA5812021.1"/>
    </source>
</evidence>
<name>A0ABP9YYT9_9FUNG</name>
<comment type="caution">
    <text evidence="4">The sequence shown here is derived from an EMBL/GenBank/DDBJ whole genome shotgun (WGS) entry which is preliminary data.</text>
</comment>
<proteinExistence type="predicted"/>
<keyword evidence="1" id="KW-0343">GTPase activation</keyword>
<dbReference type="Proteomes" id="UP001473302">
    <property type="component" value="Unassembled WGS sequence"/>
</dbReference>
<evidence type="ECO:0000256" key="2">
    <source>
        <dbReference type="SAM" id="MobiDB-lite"/>
    </source>
</evidence>
<feature type="compositionally biased region" description="Polar residues" evidence="2">
    <location>
        <begin position="88"/>
        <end position="120"/>
    </location>
</feature>
<feature type="region of interest" description="Disordered" evidence="2">
    <location>
        <begin position="833"/>
        <end position="869"/>
    </location>
</feature>
<feature type="domain" description="Rap-GAP" evidence="3">
    <location>
        <begin position="587"/>
        <end position="806"/>
    </location>
</feature>